<keyword evidence="9" id="KW-1185">Reference proteome</keyword>
<organism evidence="8 9">
    <name type="scientific">Actinocorallia libanotica</name>
    <dbReference type="NCBI Taxonomy" id="46162"/>
    <lineage>
        <taxon>Bacteria</taxon>
        <taxon>Bacillati</taxon>
        <taxon>Actinomycetota</taxon>
        <taxon>Actinomycetes</taxon>
        <taxon>Streptosporangiales</taxon>
        <taxon>Thermomonosporaceae</taxon>
        <taxon>Actinocorallia</taxon>
    </lineage>
</organism>
<evidence type="ECO:0000256" key="6">
    <source>
        <dbReference type="RuleBase" id="RU361277"/>
    </source>
</evidence>
<keyword evidence="3 6" id="KW-0862">Zinc</keyword>
<dbReference type="Gene3D" id="3.40.50.720">
    <property type="entry name" value="NAD(P)-binding Rossmann-like Domain"/>
    <property type="match status" value="1"/>
</dbReference>
<dbReference type="InterPro" id="IPR011032">
    <property type="entry name" value="GroES-like_sf"/>
</dbReference>
<dbReference type="RefSeq" id="WP_344243446.1">
    <property type="nucleotide sequence ID" value="NZ_BAAAHH010000023.1"/>
</dbReference>
<dbReference type="PANTHER" id="PTHR43880:SF12">
    <property type="entry name" value="ALCOHOL DEHYDROGENASE CLASS-3"/>
    <property type="match status" value="1"/>
</dbReference>
<gene>
    <name evidence="8" type="ORF">GCM10009550_50610</name>
</gene>
<dbReference type="Pfam" id="PF00107">
    <property type="entry name" value="ADH_zinc_N"/>
    <property type="match status" value="1"/>
</dbReference>
<dbReference type="PROSITE" id="PS00059">
    <property type="entry name" value="ADH_ZINC"/>
    <property type="match status" value="1"/>
</dbReference>
<keyword evidence="4" id="KW-0560">Oxidoreductase</keyword>
<accession>A0ABN1RMC2</accession>
<evidence type="ECO:0000256" key="3">
    <source>
        <dbReference type="ARBA" id="ARBA00022833"/>
    </source>
</evidence>
<dbReference type="SUPFAM" id="SSF50129">
    <property type="entry name" value="GroES-like"/>
    <property type="match status" value="1"/>
</dbReference>
<dbReference type="SUPFAM" id="SSF51735">
    <property type="entry name" value="NAD(P)-binding Rossmann-fold domains"/>
    <property type="match status" value="1"/>
</dbReference>
<evidence type="ECO:0000256" key="4">
    <source>
        <dbReference type="ARBA" id="ARBA00023002"/>
    </source>
</evidence>
<dbReference type="SMART" id="SM00829">
    <property type="entry name" value="PKS_ER"/>
    <property type="match status" value="1"/>
</dbReference>
<keyword evidence="2 6" id="KW-0479">Metal-binding</keyword>
<evidence type="ECO:0000256" key="1">
    <source>
        <dbReference type="ARBA" id="ARBA00008072"/>
    </source>
</evidence>
<dbReference type="InterPro" id="IPR013154">
    <property type="entry name" value="ADH-like_N"/>
</dbReference>
<comment type="caution">
    <text evidence="8">The sequence shown here is derived from an EMBL/GenBank/DDBJ whole genome shotgun (WGS) entry which is preliminary data.</text>
</comment>
<dbReference type="Pfam" id="PF08240">
    <property type="entry name" value="ADH_N"/>
    <property type="match status" value="1"/>
</dbReference>
<dbReference type="Gene3D" id="3.90.180.10">
    <property type="entry name" value="Medium-chain alcohol dehydrogenases, catalytic domain"/>
    <property type="match status" value="1"/>
</dbReference>
<evidence type="ECO:0000259" key="7">
    <source>
        <dbReference type="SMART" id="SM00829"/>
    </source>
</evidence>
<dbReference type="CDD" id="cd08278">
    <property type="entry name" value="benzyl_alcohol_DH"/>
    <property type="match status" value="1"/>
</dbReference>
<proteinExistence type="inferred from homology"/>
<feature type="domain" description="Enoyl reductase (ER)" evidence="7">
    <location>
        <begin position="7"/>
        <end position="361"/>
    </location>
</feature>
<dbReference type="InterPro" id="IPR013149">
    <property type="entry name" value="ADH-like_C"/>
</dbReference>
<comment type="cofactor">
    <cofactor evidence="6">
        <name>Zn(2+)</name>
        <dbReference type="ChEBI" id="CHEBI:29105"/>
    </cofactor>
</comment>
<reference evidence="8 9" key="1">
    <citation type="journal article" date="2019" name="Int. J. Syst. Evol. Microbiol.">
        <title>The Global Catalogue of Microorganisms (GCM) 10K type strain sequencing project: providing services to taxonomists for standard genome sequencing and annotation.</title>
        <authorList>
            <consortium name="The Broad Institute Genomics Platform"/>
            <consortium name="The Broad Institute Genome Sequencing Center for Infectious Disease"/>
            <person name="Wu L."/>
            <person name="Ma J."/>
        </authorList>
    </citation>
    <scope>NUCLEOTIDE SEQUENCE [LARGE SCALE GENOMIC DNA]</scope>
    <source>
        <strain evidence="8 9">JCM 10696</strain>
    </source>
</reference>
<name>A0ABN1RMC2_9ACTN</name>
<dbReference type="PANTHER" id="PTHR43880">
    <property type="entry name" value="ALCOHOL DEHYDROGENASE"/>
    <property type="match status" value="1"/>
</dbReference>
<dbReference type="InterPro" id="IPR036291">
    <property type="entry name" value="NAD(P)-bd_dom_sf"/>
</dbReference>
<keyword evidence="5" id="KW-0520">NAD</keyword>
<evidence type="ECO:0000313" key="8">
    <source>
        <dbReference type="EMBL" id="GAA0960025.1"/>
    </source>
</evidence>
<sequence>MTESRSAVLRDFAAPYSIETVTVADPGPGEALVRVAATGMCHTDQFGRSGVFGEAFLPVILGHEGSGVVEAVGPGVTSVAPGDHVVLSFDFCGECAACRTGAPANCAMFELHNLSGNRPDGSGCVTDASGAPVTSRWFGQSSFGQFTLATERNMVKVDKDVPLGILGPLGCGVQTGAGAVLNTARLAPGQSIAVFGTGAVGLAAIMAAKASGAGEIVAVDLNPARRGTALELGATRAVDGADPALVAEVRAGGPGMDVAFDTTGVSAVMGAAVEVLARPGTCVLVGAGMDVFTVHPASLAGRTVTYVYEGDAVPQVFIPRLIGLWRRGLFPFDRLIRQYPLEEIDRAEADAHAGTVIKPVLVMPAATAR</sequence>
<comment type="similarity">
    <text evidence="1 6">Belongs to the zinc-containing alcohol dehydrogenase family.</text>
</comment>
<dbReference type="EMBL" id="BAAAHH010000023">
    <property type="protein sequence ID" value="GAA0960025.1"/>
    <property type="molecule type" value="Genomic_DNA"/>
</dbReference>
<dbReference type="InterPro" id="IPR020843">
    <property type="entry name" value="ER"/>
</dbReference>
<evidence type="ECO:0000256" key="5">
    <source>
        <dbReference type="ARBA" id="ARBA00023027"/>
    </source>
</evidence>
<evidence type="ECO:0000256" key="2">
    <source>
        <dbReference type="ARBA" id="ARBA00022723"/>
    </source>
</evidence>
<dbReference type="Proteomes" id="UP001500665">
    <property type="component" value="Unassembled WGS sequence"/>
</dbReference>
<evidence type="ECO:0000313" key="9">
    <source>
        <dbReference type="Proteomes" id="UP001500665"/>
    </source>
</evidence>
<protein>
    <submittedName>
        <fullName evidence="8">NAD(P)-dependent alcohol dehydrogenase</fullName>
    </submittedName>
</protein>
<dbReference type="InterPro" id="IPR002328">
    <property type="entry name" value="ADH_Zn_CS"/>
</dbReference>